<gene>
    <name evidence="1" type="ORF">D0466_05330</name>
</gene>
<dbReference type="CDD" id="cd07812">
    <property type="entry name" value="SRPBCC"/>
    <property type="match status" value="1"/>
</dbReference>
<name>A0A372LH99_9BACI</name>
<accession>A0A372LH99</accession>
<dbReference type="EMBL" id="QVTD01000003">
    <property type="protein sequence ID" value="RFU65322.1"/>
    <property type="molecule type" value="Genomic_DNA"/>
</dbReference>
<keyword evidence="2" id="KW-1185">Reference proteome</keyword>
<dbReference type="RefSeq" id="WP_117321497.1">
    <property type="nucleotide sequence ID" value="NZ_QVTD01000003.1"/>
</dbReference>
<dbReference type="AlphaFoldDB" id="A0A372LH99"/>
<evidence type="ECO:0000313" key="1">
    <source>
        <dbReference type="EMBL" id="RFU65322.1"/>
    </source>
</evidence>
<dbReference type="SUPFAM" id="SSF55961">
    <property type="entry name" value="Bet v1-like"/>
    <property type="match status" value="1"/>
</dbReference>
<reference evidence="1 2" key="1">
    <citation type="submission" date="2018-08" db="EMBL/GenBank/DDBJ databases">
        <title>Bacillus chawlae sp. nov., Bacillus glennii sp. nov., and Bacillus saganii sp. nov. Isolated from the Vehicle Assembly Building at Kennedy Space Center where the Viking Spacecraft were Assembled.</title>
        <authorList>
            <person name="Seuylemezian A."/>
            <person name="Vaishampayan P."/>
        </authorList>
    </citation>
    <scope>NUCLEOTIDE SEQUENCE [LARGE SCALE GENOMIC DNA]</scope>
    <source>
        <strain evidence="1 2">V44-8</strain>
    </source>
</reference>
<evidence type="ECO:0000313" key="2">
    <source>
        <dbReference type="Proteomes" id="UP000262939"/>
    </source>
</evidence>
<dbReference type="OrthoDB" id="2374625at2"/>
<dbReference type="Gene3D" id="3.30.530.20">
    <property type="match status" value="1"/>
</dbReference>
<comment type="caution">
    <text evidence="1">The sequence shown here is derived from an EMBL/GenBank/DDBJ whole genome shotgun (WGS) entry which is preliminary data.</text>
</comment>
<dbReference type="Pfam" id="PF06240">
    <property type="entry name" value="COXG"/>
    <property type="match status" value="1"/>
</dbReference>
<dbReference type="Proteomes" id="UP000262939">
    <property type="component" value="Unassembled WGS sequence"/>
</dbReference>
<dbReference type="InterPro" id="IPR023393">
    <property type="entry name" value="START-like_dom_sf"/>
</dbReference>
<sequence length="156" mass="17446">MPEGLHQVKLPLSIENVWDFVSVMDNWAPLVPGYIAHEIISETESTWEFIGDLGLLKKKIKMKVEITKWEEPKKVTFDLIGLNEKFKGNGYFSGTQIDGQNTEMEGFLNITAYGATAALTNGLLKSFVPQTSTELTQAIAESLIGTNGRKKEIRLR</sequence>
<dbReference type="InterPro" id="IPR010419">
    <property type="entry name" value="CO_DH_gsu"/>
</dbReference>
<protein>
    <submittedName>
        <fullName evidence="1">SRPBCC family protein</fullName>
    </submittedName>
</protein>
<organism evidence="1 2">
    <name type="scientific">Peribacillus glennii</name>
    <dbReference type="NCBI Taxonomy" id="2303991"/>
    <lineage>
        <taxon>Bacteria</taxon>
        <taxon>Bacillati</taxon>
        <taxon>Bacillota</taxon>
        <taxon>Bacilli</taxon>
        <taxon>Bacillales</taxon>
        <taxon>Bacillaceae</taxon>
        <taxon>Peribacillus</taxon>
    </lineage>
</organism>
<proteinExistence type="predicted"/>